<evidence type="ECO:0000313" key="1">
    <source>
        <dbReference type="Proteomes" id="UP000095286"/>
    </source>
</evidence>
<evidence type="ECO:0000313" key="2">
    <source>
        <dbReference type="WBParaSite" id="RSKR_0000615300.1"/>
    </source>
</evidence>
<accession>A0AC35TZV1</accession>
<dbReference type="WBParaSite" id="RSKR_0000615300.1">
    <property type="protein sequence ID" value="RSKR_0000615300.1"/>
    <property type="gene ID" value="RSKR_0000615300"/>
</dbReference>
<dbReference type="Proteomes" id="UP000095286">
    <property type="component" value="Unplaced"/>
</dbReference>
<protein>
    <submittedName>
        <fullName evidence="2">Cactin</fullName>
    </submittedName>
</protein>
<reference evidence="2" key="1">
    <citation type="submission" date="2016-11" db="UniProtKB">
        <authorList>
            <consortium name="WormBaseParasite"/>
        </authorList>
    </citation>
    <scope>IDENTIFICATION</scope>
    <source>
        <strain evidence="2">KR3021</strain>
    </source>
</reference>
<proteinExistence type="predicted"/>
<name>A0AC35TZV1_9BILA</name>
<organism evidence="1 2">
    <name type="scientific">Rhabditophanes sp. KR3021</name>
    <dbReference type="NCBI Taxonomy" id="114890"/>
    <lineage>
        <taxon>Eukaryota</taxon>
        <taxon>Metazoa</taxon>
        <taxon>Ecdysozoa</taxon>
        <taxon>Nematoda</taxon>
        <taxon>Chromadorea</taxon>
        <taxon>Rhabditida</taxon>
        <taxon>Tylenchina</taxon>
        <taxon>Panagrolaimomorpha</taxon>
        <taxon>Strongyloidoidea</taxon>
        <taxon>Alloionematidae</taxon>
        <taxon>Rhabditophanes</taxon>
    </lineage>
</organism>
<sequence length="604" mass="71386">MGSHSKETSHKSKRSDESRHRRERSGSRDRKKRSYEDGTPEHKRRSYKDRTPDHRRRKSKDGMESSLANEKAYKKEEVDKSDVFVWKKKWEDKNVKISDREMREKAFQNKRENLDQIDELQRKRQMRDYEREERETEARRLKNEECTYSHTEEETFVLKQAKLRLATRTRNGNACPIDKLARLILWEDPVFEDLDVTTFQEPYGIIKKLNVDELDDLIEDIKVLKKIDGEDHPVYWTDCDRLAKYHFKQLTDPDTMNEQIKGQVVQSFAGNSLPELLVKESQLETKVNDPNTGNTGFLYWALDELRFTIGKQRISETFTEVMQKQVKLIEALHAKEVNSVNSAETDINQIFSNISAGEVYQLNEKLPFEINELMGRDRLKVARLWKALNRKQTLFSTVKLYEIRGFEPKFFKKDQLLADGVVKDAGSFYENLKKLHKESLSKRVEEEEVSVRRPHKSDMNDRNEVFGDEVDLGTSAVSWRNTGCKAKKPKYTNIVRTGFDWNKYNRTHYSYEDLPPKIVKGYKFVIMYDELLDPTQTPSYTVKKDPSDEEFAIITFKAGPPYMDIAFKIINREWQILQKRGYAAQFAKGVFELEFSFKHYRYRR</sequence>